<dbReference type="InterPro" id="IPR053145">
    <property type="entry name" value="AB_hydrolase_Est10"/>
</dbReference>
<dbReference type="EMBL" id="JABBPG010000007">
    <property type="protein sequence ID" value="NOU52064.1"/>
    <property type="molecule type" value="Genomic_DNA"/>
</dbReference>
<dbReference type="RefSeq" id="WP_171627117.1">
    <property type="nucleotide sequence ID" value="NZ_JABBPG010000007.1"/>
</dbReference>
<dbReference type="InterPro" id="IPR022742">
    <property type="entry name" value="Hydrolase_4"/>
</dbReference>
<feature type="domain" description="Serine aminopeptidase S33" evidence="2">
    <location>
        <begin position="63"/>
        <end position="312"/>
    </location>
</feature>
<evidence type="ECO:0000256" key="1">
    <source>
        <dbReference type="SAM" id="Phobius"/>
    </source>
</evidence>
<evidence type="ECO:0000313" key="3">
    <source>
        <dbReference type="EMBL" id="NOU52064.1"/>
    </source>
</evidence>
<dbReference type="SUPFAM" id="SSF53474">
    <property type="entry name" value="alpha/beta-Hydrolases"/>
    <property type="match status" value="1"/>
</dbReference>
<feature type="transmembrane region" description="Helical" evidence="1">
    <location>
        <begin position="12"/>
        <end position="32"/>
    </location>
</feature>
<keyword evidence="1" id="KW-0812">Transmembrane</keyword>
<gene>
    <name evidence="3" type="ORF">HG263_16145</name>
</gene>
<dbReference type="PANTHER" id="PTHR43265">
    <property type="entry name" value="ESTERASE ESTD"/>
    <property type="match status" value="1"/>
</dbReference>
<keyword evidence="4" id="KW-1185">Reference proteome</keyword>
<protein>
    <submittedName>
        <fullName evidence="3">Alpha/beta hydrolase</fullName>
    </submittedName>
</protein>
<dbReference type="AlphaFoldDB" id="A0A849VJU3"/>
<dbReference type="Proteomes" id="UP000586305">
    <property type="component" value="Unassembled WGS sequence"/>
</dbReference>
<accession>A0A849VJU3</accession>
<keyword evidence="1" id="KW-0472">Membrane</keyword>
<dbReference type="Pfam" id="PF12146">
    <property type="entry name" value="Hydrolase_4"/>
    <property type="match status" value="1"/>
</dbReference>
<dbReference type="InterPro" id="IPR029058">
    <property type="entry name" value="AB_hydrolase_fold"/>
</dbReference>
<comment type="caution">
    <text evidence="3">The sequence shown here is derived from an EMBL/GenBank/DDBJ whole genome shotgun (WGS) entry which is preliminary data.</text>
</comment>
<dbReference type="Gene3D" id="3.40.50.1820">
    <property type="entry name" value="alpha/beta hydrolase"/>
    <property type="match status" value="1"/>
</dbReference>
<dbReference type="PANTHER" id="PTHR43265:SF1">
    <property type="entry name" value="ESTERASE ESTD"/>
    <property type="match status" value="1"/>
</dbReference>
<keyword evidence="1" id="KW-1133">Transmembrane helix</keyword>
<reference evidence="3 4" key="1">
    <citation type="submission" date="2020-04" db="EMBL/GenBank/DDBJ databases">
        <title>Pseudoalteromonas caenipelagi sp. nov., isolated from a tidal flat.</title>
        <authorList>
            <person name="Park S."/>
            <person name="Yoon J.-H."/>
        </authorList>
    </citation>
    <scope>NUCLEOTIDE SEQUENCE [LARGE SCALE GENOMIC DNA]</scope>
    <source>
        <strain evidence="3 4">JBTF-M23</strain>
    </source>
</reference>
<name>A0A849VJU3_9GAMM</name>
<keyword evidence="3" id="KW-0378">Hydrolase</keyword>
<proteinExistence type="predicted"/>
<sequence length="362" mass="40918">MTQIDDKLPTIYGRWTLYVALAGLVFVLLAMLDSAPYENLEQDFATDGAMRSGSLILPTNSETPRAVMIFVHGDGAMGRSAFGYYYPLWQRLAKQGIASYSWDKAGVGGSGGNWLNQNMQSRADEIHNAIAMLRQQEQLKNVPIGLFGFSQAAWVMPKALKDSTQISFAVFVSTPVNWLKQSEFLTQVRLQKEGILGDAKQQQMQHAQNISKLIAQGESHRAYLDFLQQTEPDVVESAMSPERYHFVQQNILADSKQDLSDIKQPIFVAFGNHDSNVNVPYNVQQYERIFASNASQLQLNVYQNANHTLLKNSEFGHLSPSLWWLIKMSLWEEDGFSEQFVDDVMLWLNTQLTQLATQKNSH</sequence>
<evidence type="ECO:0000313" key="4">
    <source>
        <dbReference type="Proteomes" id="UP000586305"/>
    </source>
</evidence>
<dbReference type="GO" id="GO:0052689">
    <property type="term" value="F:carboxylic ester hydrolase activity"/>
    <property type="evidence" value="ECO:0007669"/>
    <property type="project" value="TreeGrafter"/>
</dbReference>
<organism evidence="3 4">
    <name type="scientific">Pseudoalteromonas caenipelagi</name>
    <dbReference type="NCBI Taxonomy" id="2726988"/>
    <lineage>
        <taxon>Bacteria</taxon>
        <taxon>Pseudomonadati</taxon>
        <taxon>Pseudomonadota</taxon>
        <taxon>Gammaproteobacteria</taxon>
        <taxon>Alteromonadales</taxon>
        <taxon>Pseudoalteromonadaceae</taxon>
        <taxon>Pseudoalteromonas</taxon>
    </lineage>
</organism>
<evidence type="ECO:0000259" key="2">
    <source>
        <dbReference type="Pfam" id="PF12146"/>
    </source>
</evidence>